<dbReference type="GO" id="GO:0008270">
    <property type="term" value="F:zinc ion binding"/>
    <property type="evidence" value="ECO:0007669"/>
    <property type="project" value="UniProtKB-KW"/>
</dbReference>
<name>A0A3P6AIF3_BRAOL</name>
<keyword evidence="4 6" id="KW-0863">Zinc-finger</keyword>
<dbReference type="Gene3D" id="3.30.420.10">
    <property type="entry name" value="Ribonuclease H-like superfamily/Ribonuclease H"/>
    <property type="match status" value="1"/>
</dbReference>
<dbReference type="AlphaFoldDB" id="A0A3P6AIF3"/>
<keyword evidence="3" id="KW-0479">Metal-binding</keyword>
<dbReference type="InterPro" id="IPR002156">
    <property type="entry name" value="RNaseH_domain"/>
</dbReference>
<feature type="compositionally biased region" description="Basic and acidic residues" evidence="7">
    <location>
        <begin position="1"/>
        <end position="16"/>
    </location>
</feature>
<accession>A0A3P6AIF3</accession>
<evidence type="ECO:0000256" key="3">
    <source>
        <dbReference type="ARBA" id="ARBA00022723"/>
    </source>
</evidence>
<evidence type="ECO:0000256" key="4">
    <source>
        <dbReference type="ARBA" id="ARBA00022771"/>
    </source>
</evidence>
<dbReference type="PROSITE" id="PS50089">
    <property type="entry name" value="ZF_RING_2"/>
    <property type="match status" value="1"/>
</dbReference>
<dbReference type="PROSITE" id="PS00518">
    <property type="entry name" value="ZF_RING_1"/>
    <property type="match status" value="1"/>
</dbReference>
<evidence type="ECO:0000256" key="6">
    <source>
        <dbReference type="PROSITE-ProRule" id="PRU00175"/>
    </source>
</evidence>
<dbReference type="GO" id="GO:0003676">
    <property type="term" value="F:nucleic acid binding"/>
    <property type="evidence" value="ECO:0007669"/>
    <property type="project" value="InterPro"/>
</dbReference>
<dbReference type="Gene3D" id="3.30.40.10">
    <property type="entry name" value="Zinc/RING finger domain, C3HC4 (zinc finger)"/>
    <property type="match status" value="1"/>
</dbReference>
<comment type="similarity">
    <text evidence="2">Belongs to the RBR family. Ariadne subfamily.</text>
</comment>
<dbReference type="SUPFAM" id="SSF57850">
    <property type="entry name" value="RING/U-box"/>
    <property type="match status" value="1"/>
</dbReference>
<dbReference type="InterPro" id="IPR001841">
    <property type="entry name" value="Znf_RING"/>
</dbReference>
<protein>
    <recommendedName>
        <fullName evidence="8">RING-type domain-containing protein</fullName>
    </recommendedName>
</protein>
<dbReference type="PANTHER" id="PTHR11685">
    <property type="entry name" value="RBR FAMILY RING FINGER AND IBR DOMAIN-CONTAINING"/>
    <property type="match status" value="1"/>
</dbReference>
<organism evidence="9">
    <name type="scientific">Brassica oleracea</name>
    <name type="common">Wild cabbage</name>
    <dbReference type="NCBI Taxonomy" id="3712"/>
    <lineage>
        <taxon>Eukaryota</taxon>
        <taxon>Viridiplantae</taxon>
        <taxon>Streptophyta</taxon>
        <taxon>Embryophyta</taxon>
        <taxon>Tracheophyta</taxon>
        <taxon>Spermatophyta</taxon>
        <taxon>Magnoliopsida</taxon>
        <taxon>eudicotyledons</taxon>
        <taxon>Gunneridae</taxon>
        <taxon>Pentapetalae</taxon>
        <taxon>rosids</taxon>
        <taxon>malvids</taxon>
        <taxon>Brassicales</taxon>
        <taxon>Brassicaceae</taxon>
        <taxon>Brassiceae</taxon>
        <taxon>Brassica</taxon>
    </lineage>
</organism>
<evidence type="ECO:0000256" key="2">
    <source>
        <dbReference type="ARBA" id="ARBA00005884"/>
    </source>
</evidence>
<feature type="compositionally biased region" description="Low complexity" evidence="7">
    <location>
        <begin position="23"/>
        <end position="36"/>
    </location>
</feature>
<dbReference type="Pfam" id="PF13456">
    <property type="entry name" value="RVT_3"/>
    <property type="match status" value="1"/>
</dbReference>
<dbReference type="InterPro" id="IPR013083">
    <property type="entry name" value="Znf_RING/FYVE/PHD"/>
</dbReference>
<evidence type="ECO:0000256" key="1">
    <source>
        <dbReference type="ARBA" id="ARBA00003976"/>
    </source>
</evidence>
<evidence type="ECO:0000256" key="5">
    <source>
        <dbReference type="ARBA" id="ARBA00022833"/>
    </source>
</evidence>
<dbReference type="GO" id="GO:0004842">
    <property type="term" value="F:ubiquitin-protein transferase activity"/>
    <property type="evidence" value="ECO:0007669"/>
    <property type="project" value="InterPro"/>
</dbReference>
<sequence>MERRDSDSDNARRLQTEEDVTASLSSRSRTPQQQPSVHTSAPATAVENGRNPSAPGGGSKNARRKNSRGKGKDNEAAAAGGRGGYRNPNAKVGNFRNEYVYVPKKPSPSAVVSTAKSVGEGSSTVKFSGDVLYRLYFKGLVSEESVTGKGKGKMADVADGFANRGMGAEIKALTRGLTEASKLGIKHVAMFCDSYPIFQYVRGNWVPKQKKISMLMDDLSRIRQQFTFSLVPGNEVKFAYKLARESILPQANPREAARRAKVAWKEECLICYNETHLERMFSVATCPHRFCFHCAKQHVEVKLLHGTVPNCPHDGCNSEMAMDACRKILTPKLSEMCSALMSKTKITESAKSLLSVYPESGVRRCVECRGLFCVDCNVPWHGKVSCTEYKNLHPNPPADDVCGYEFCYNCGEERNKETGTCAKHCPTLDEAYFTRQGPARGYYDYDDEEDYEDDNEDYDDYEDDEDFDYGFGDFPFGFGQNMNDAKDSFDPYSELPHGVPHSRRMLEYKALHDMLRPGEEFASEDCPYFGKYGKYATFYDSDGYEYDDYTNPFHPDYD</sequence>
<dbReference type="FunFam" id="3.30.420.10:FF:000076">
    <property type="entry name" value="RBR-type E3 ubiquitin transferase"/>
    <property type="match status" value="1"/>
</dbReference>
<dbReference type="InterPro" id="IPR031127">
    <property type="entry name" value="E3_UB_ligase_RBR"/>
</dbReference>
<feature type="region of interest" description="Disordered" evidence="7">
    <location>
        <begin position="1"/>
        <end position="90"/>
    </location>
</feature>
<evidence type="ECO:0000313" key="9">
    <source>
        <dbReference type="EMBL" id="VDC87263.1"/>
    </source>
</evidence>
<evidence type="ECO:0000259" key="8">
    <source>
        <dbReference type="PROSITE" id="PS50089"/>
    </source>
</evidence>
<comment type="function">
    <text evidence="1">Might act as an E3 ubiquitin-protein ligase, or as part of E3 complex, which accepts ubiquitin from specific E2 ubiquitin-conjugating enzymes and then transfers it to substrates.</text>
</comment>
<dbReference type="GO" id="GO:0016567">
    <property type="term" value="P:protein ubiquitination"/>
    <property type="evidence" value="ECO:0007669"/>
    <property type="project" value="InterPro"/>
</dbReference>
<dbReference type="InterPro" id="IPR017907">
    <property type="entry name" value="Znf_RING_CS"/>
</dbReference>
<proteinExistence type="inferred from homology"/>
<keyword evidence="5" id="KW-0862">Zinc</keyword>
<reference evidence="9" key="1">
    <citation type="submission" date="2018-11" db="EMBL/GenBank/DDBJ databases">
        <authorList>
            <consortium name="Genoscope - CEA"/>
            <person name="William W."/>
        </authorList>
    </citation>
    <scope>NUCLEOTIDE SEQUENCE</scope>
</reference>
<feature type="domain" description="RING-type" evidence="8">
    <location>
        <begin position="268"/>
        <end position="314"/>
    </location>
</feature>
<gene>
    <name evidence="9" type="ORF">BOLC3T13757H</name>
</gene>
<dbReference type="GO" id="GO:0004523">
    <property type="term" value="F:RNA-DNA hybrid ribonuclease activity"/>
    <property type="evidence" value="ECO:0007669"/>
    <property type="project" value="InterPro"/>
</dbReference>
<evidence type="ECO:0000256" key="7">
    <source>
        <dbReference type="SAM" id="MobiDB-lite"/>
    </source>
</evidence>
<dbReference type="InterPro" id="IPR036397">
    <property type="entry name" value="RNaseH_sf"/>
</dbReference>
<dbReference type="EMBL" id="LR031872">
    <property type="protein sequence ID" value="VDC87263.1"/>
    <property type="molecule type" value="Genomic_DNA"/>
</dbReference>